<organism evidence="1 2">
    <name type="scientific">Stephania japonica</name>
    <dbReference type="NCBI Taxonomy" id="461633"/>
    <lineage>
        <taxon>Eukaryota</taxon>
        <taxon>Viridiplantae</taxon>
        <taxon>Streptophyta</taxon>
        <taxon>Embryophyta</taxon>
        <taxon>Tracheophyta</taxon>
        <taxon>Spermatophyta</taxon>
        <taxon>Magnoliopsida</taxon>
        <taxon>Ranunculales</taxon>
        <taxon>Menispermaceae</taxon>
        <taxon>Menispermoideae</taxon>
        <taxon>Cissampelideae</taxon>
        <taxon>Stephania</taxon>
    </lineage>
</organism>
<keyword evidence="2" id="KW-1185">Reference proteome</keyword>
<gene>
    <name evidence="1" type="ORF">Sjap_013548</name>
</gene>
<comment type="caution">
    <text evidence="1">The sequence shown here is derived from an EMBL/GenBank/DDBJ whole genome shotgun (WGS) entry which is preliminary data.</text>
</comment>
<accession>A0AAP0J0M0</accession>
<dbReference type="Proteomes" id="UP001417504">
    <property type="component" value="Unassembled WGS sequence"/>
</dbReference>
<name>A0AAP0J0M0_9MAGN</name>
<dbReference type="EMBL" id="JBBNAE010000005">
    <property type="protein sequence ID" value="KAK9123946.1"/>
    <property type="molecule type" value="Genomic_DNA"/>
</dbReference>
<reference evidence="1 2" key="1">
    <citation type="submission" date="2024-01" db="EMBL/GenBank/DDBJ databases">
        <title>Genome assemblies of Stephania.</title>
        <authorList>
            <person name="Yang L."/>
        </authorList>
    </citation>
    <scope>NUCLEOTIDE SEQUENCE [LARGE SCALE GENOMIC DNA]</scope>
    <source>
        <strain evidence="1">QJT</strain>
        <tissue evidence="1">Leaf</tissue>
    </source>
</reference>
<dbReference type="AlphaFoldDB" id="A0AAP0J0M0"/>
<sequence length="250" mass="29300">MNGVGMSNYGYEFSNWPSYVQRVEVCELCRDYTHPTDVCPYEPEYESYLYWGNASPQPDLSYPFSSPLAPRQDEQSFEDMFKEYSSANQTFHQDILQYKENMEQLFKDINSNFQSAKTLTSNMNDTPNRMLEEEEFPVLLSCDEKETLNDVSLKSVETNKHAMNEYFAIDGLTPCIYEYWSDHEESEGELEVSQSEPEIIMAQTYEEEAKKVIEVTLTRLEDLQQESKDDQSFVLVNPPSRIYLMILTWR</sequence>
<protein>
    <submittedName>
        <fullName evidence="1">Uncharacterized protein</fullName>
    </submittedName>
</protein>
<evidence type="ECO:0000313" key="2">
    <source>
        <dbReference type="Proteomes" id="UP001417504"/>
    </source>
</evidence>
<evidence type="ECO:0000313" key="1">
    <source>
        <dbReference type="EMBL" id="KAK9123946.1"/>
    </source>
</evidence>
<proteinExistence type="predicted"/>